<proteinExistence type="predicted"/>
<organism evidence="3 4">
    <name type="scientific">Mycolicibacterium pallens</name>
    <dbReference type="NCBI Taxonomy" id="370524"/>
    <lineage>
        <taxon>Bacteria</taxon>
        <taxon>Bacillati</taxon>
        <taxon>Actinomycetota</taxon>
        <taxon>Actinomycetes</taxon>
        <taxon>Mycobacteriales</taxon>
        <taxon>Mycobacteriaceae</taxon>
        <taxon>Mycolicibacterium</taxon>
    </lineage>
</organism>
<name>A0ABX8VGY5_9MYCO</name>
<dbReference type="Pfam" id="PF14016">
    <property type="entry name" value="DUF4232"/>
    <property type="match status" value="1"/>
</dbReference>
<accession>A0ABX8VGY5</accession>
<keyword evidence="1" id="KW-0732">Signal</keyword>
<evidence type="ECO:0000256" key="1">
    <source>
        <dbReference type="SAM" id="SignalP"/>
    </source>
</evidence>
<dbReference type="EMBL" id="CP080333">
    <property type="protein sequence ID" value="QYL14826.1"/>
    <property type="molecule type" value="Genomic_DNA"/>
</dbReference>
<protein>
    <submittedName>
        <fullName evidence="3">DUF4232 domain-containing protein</fullName>
    </submittedName>
</protein>
<reference evidence="3 4" key="1">
    <citation type="submission" date="2021-07" db="EMBL/GenBank/DDBJ databases">
        <title>Whole genome sequencing of non-tuberculosis mycobacteria type-strains.</title>
        <authorList>
            <person name="Igarashi Y."/>
            <person name="Osugi A."/>
            <person name="Mitarai S."/>
        </authorList>
    </citation>
    <scope>NUCLEOTIDE SEQUENCE [LARGE SCALE GENOMIC DNA]</scope>
    <source>
        <strain evidence="3 4">JCM 16370</strain>
    </source>
</reference>
<dbReference type="Proteomes" id="UP000825367">
    <property type="component" value="Chromosome"/>
</dbReference>
<feature type="chain" id="PRO_5045384355" evidence="1">
    <location>
        <begin position="25"/>
        <end position="173"/>
    </location>
</feature>
<feature type="domain" description="DUF4232" evidence="2">
    <location>
        <begin position="34"/>
        <end position="138"/>
    </location>
</feature>
<feature type="signal peptide" evidence="1">
    <location>
        <begin position="1"/>
        <end position="24"/>
    </location>
</feature>
<keyword evidence="4" id="KW-1185">Reference proteome</keyword>
<evidence type="ECO:0000259" key="2">
    <source>
        <dbReference type="Pfam" id="PF14016"/>
    </source>
</evidence>
<sequence>MVSRHSLRGAVLVAVATVSIAVVASPAASALPACAVDSLSLSTSAPASPGDATQIHFDLIVTNTSAQPCELQGYPVVDLIGPDDPMWGPDYQLPQQAGDPQPVTLGPGASAASRLTFLAEPNGWVPNTIAVSLPNSPGRLEAPWIAGGVPVARQDAASHPGSYIGPLQPAPPA</sequence>
<evidence type="ECO:0000313" key="4">
    <source>
        <dbReference type="Proteomes" id="UP000825367"/>
    </source>
</evidence>
<gene>
    <name evidence="3" type="ORF">K0O64_16730</name>
</gene>
<evidence type="ECO:0000313" key="3">
    <source>
        <dbReference type="EMBL" id="QYL14826.1"/>
    </source>
</evidence>
<dbReference type="InterPro" id="IPR025326">
    <property type="entry name" value="DUF4232"/>
</dbReference>